<dbReference type="InterPro" id="IPR030395">
    <property type="entry name" value="GP_PDE_dom"/>
</dbReference>
<dbReference type="Gene3D" id="3.20.20.190">
    <property type="entry name" value="Phosphatidylinositol (PI) phosphodiesterase"/>
    <property type="match status" value="1"/>
</dbReference>
<sequence length="248" mass="27004">MAPSWLTARPIAHRGYHASSEGRIENTLSSVRAAIAHRFAIEVDLQLTADGAVVVFHDETVDRLMEASGRVDAFNLAALKALRFRGGSDAIPSLDELLKTVAGSVPLVLELKSEFKGDRRLENAVAPILAGYGGPCVVMSFDPDSMAAMKRLAPTIPRGIVADRYTDLNDWGFLTTGQRFRLRHLLDVARVGATFVSYDLNGLPSFAPSIVRALGRPLITWTVRTQADREKARGVADQITFEGFDPDA</sequence>
<dbReference type="GO" id="GO:0006629">
    <property type="term" value="P:lipid metabolic process"/>
    <property type="evidence" value="ECO:0007669"/>
    <property type="project" value="InterPro"/>
</dbReference>
<dbReference type="EMBL" id="FQUP01000005">
    <property type="protein sequence ID" value="SHG46391.1"/>
    <property type="molecule type" value="Genomic_DNA"/>
</dbReference>
<gene>
    <name evidence="2" type="ORF">SAMN02745157_4259</name>
</gene>
<keyword evidence="3" id="KW-1185">Reference proteome</keyword>
<name>A0A1M5K0U4_9HYPH</name>
<dbReference type="PANTHER" id="PTHR46211">
    <property type="entry name" value="GLYCEROPHOSPHORYL DIESTER PHOSPHODIESTERASE"/>
    <property type="match status" value="1"/>
</dbReference>
<feature type="domain" description="GP-PDE" evidence="1">
    <location>
        <begin position="8"/>
        <end position="248"/>
    </location>
</feature>
<dbReference type="SUPFAM" id="SSF51695">
    <property type="entry name" value="PLC-like phosphodiesterases"/>
    <property type="match status" value="1"/>
</dbReference>
<dbReference type="InterPro" id="IPR017946">
    <property type="entry name" value="PLC-like_Pdiesterase_TIM-brl"/>
</dbReference>
<dbReference type="AlphaFoldDB" id="A0A1M5K0U4"/>
<dbReference type="Proteomes" id="UP000184485">
    <property type="component" value="Unassembled WGS sequence"/>
</dbReference>
<reference evidence="2 3" key="1">
    <citation type="submission" date="2016-11" db="EMBL/GenBank/DDBJ databases">
        <authorList>
            <person name="Jaros S."/>
            <person name="Januszkiewicz K."/>
            <person name="Wedrychowicz H."/>
        </authorList>
    </citation>
    <scope>NUCLEOTIDE SEQUENCE [LARGE SCALE GENOMIC DNA]</scope>
    <source>
        <strain evidence="2 3">DSM 19436</strain>
    </source>
</reference>
<proteinExistence type="predicted"/>
<evidence type="ECO:0000313" key="2">
    <source>
        <dbReference type="EMBL" id="SHG46391.1"/>
    </source>
</evidence>
<dbReference type="GO" id="GO:0008081">
    <property type="term" value="F:phosphoric diester hydrolase activity"/>
    <property type="evidence" value="ECO:0007669"/>
    <property type="project" value="InterPro"/>
</dbReference>
<evidence type="ECO:0000259" key="1">
    <source>
        <dbReference type="PROSITE" id="PS51704"/>
    </source>
</evidence>
<dbReference type="PROSITE" id="PS51704">
    <property type="entry name" value="GP_PDE"/>
    <property type="match status" value="1"/>
</dbReference>
<dbReference type="OrthoDB" id="384721at2"/>
<evidence type="ECO:0000313" key="3">
    <source>
        <dbReference type="Proteomes" id="UP000184485"/>
    </source>
</evidence>
<dbReference type="Pfam" id="PF03009">
    <property type="entry name" value="GDPD"/>
    <property type="match status" value="1"/>
</dbReference>
<accession>A0A1M5K0U4</accession>
<dbReference type="PANTHER" id="PTHR46211:SF1">
    <property type="entry name" value="GLYCEROPHOSPHODIESTER PHOSPHODIESTERASE, CYTOPLASMIC"/>
    <property type="match status" value="1"/>
</dbReference>
<protein>
    <submittedName>
        <fullName evidence="2">Glycerophosphoryl diester phosphodiesterase</fullName>
    </submittedName>
</protein>
<dbReference type="STRING" id="1122133.SAMN02745157_4259"/>
<organism evidence="2 3">
    <name type="scientific">Kaistia soli DSM 19436</name>
    <dbReference type="NCBI Taxonomy" id="1122133"/>
    <lineage>
        <taxon>Bacteria</taxon>
        <taxon>Pseudomonadati</taxon>
        <taxon>Pseudomonadota</taxon>
        <taxon>Alphaproteobacteria</taxon>
        <taxon>Hyphomicrobiales</taxon>
        <taxon>Kaistiaceae</taxon>
        <taxon>Kaistia</taxon>
    </lineage>
</organism>
<dbReference type="RefSeq" id="WP_073057123.1">
    <property type="nucleotide sequence ID" value="NZ_FQUP01000005.1"/>
</dbReference>